<organism evidence="6 7">
    <name type="scientific">Halomarina halobia</name>
    <dbReference type="NCBI Taxonomy" id="3033386"/>
    <lineage>
        <taxon>Archaea</taxon>
        <taxon>Methanobacteriati</taxon>
        <taxon>Methanobacteriota</taxon>
        <taxon>Stenosarchaea group</taxon>
        <taxon>Halobacteria</taxon>
        <taxon>Halobacteriales</taxon>
        <taxon>Natronomonadaceae</taxon>
        <taxon>Halomarina</taxon>
    </lineage>
</organism>
<feature type="compositionally biased region" description="Polar residues" evidence="3">
    <location>
        <begin position="331"/>
        <end position="343"/>
    </location>
</feature>
<dbReference type="Gene3D" id="3.40.50.12780">
    <property type="entry name" value="N-terminal domain of ligase-like"/>
    <property type="match status" value="1"/>
</dbReference>
<evidence type="ECO:0000256" key="2">
    <source>
        <dbReference type="ARBA" id="ARBA00022598"/>
    </source>
</evidence>
<comment type="similarity">
    <text evidence="1">Belongs to the ATP-dependent AMP-binding enzyme family.</text>
</comment>
<dbReference type="Pfam" id="PF00501">
    <property type="entry name" value="AMP-binding"/>
    <property type="match status" value="1"/>
</dbReference>
<evidence type="ECO:0000256" key="3">
    <source>
        <dbReference type="SAM" id="MobiDB-lite"/>
    </source>
</evidence>
<gene>
    <name evidence="6" type="ORF">ACFQPE_20805</name>
</gene>
<evidence type="ECO:0000313" key="6">
    <source>
        <dbReference type="EMBL" id="MFC7319213.1"/>
    </source>
</evidence>
<dbReference type="PANTHER" id="PTHR43767:SF1">
    <property type="entry name" value="NONRIBOSOMAL PEPTIDE SYNTHASE PES1 (EUROFUNG)-RELATED"/>
    <property type="match status" value="1"/>
</dbReference>
<dbReference type="PANTHER" id="PTHR43767">
    <property type="entry name" value="LONG-CHAIN-FATTY-ACID--COA LIGASE"/>
    <property type="match status" value="1"/>
</dbReference>
<dbReference type="RefSeq" id="WP_276306821.1">
    <property type="nucleotide sequence ID" value="NZ_CP119994.1"/>
</dbReference>
<evidence type="ECO:0000256" key="1">
    <source>
        <dbReference type="ARBA" id="ARBA00006432"/>
    </source>
</evidence>
<dbReference type="InterPro" id="IPR042099">
    <property type="entry name" value="ANL_N_sf"/>
</dbReference>
<dbReference type="AlphaFoldDB" id="A0ABD6AH71"/>
<dbReference type="PROSITE" id="PS00455">
    <property type="entry name" value="AMP_BINDING"/>
    <property type="match status" value="1"/>
</dbReference>
<dbReference type="InterPro" id="IPR050237">
    <property type="entry name" value="ATP-dep_AMP-bd_enzyme"/>
</dbReference>
<dbReference type="InterPro" id="IPR045851">
    <property type="entry name" value="AMP-bd_C_sf"/>
</dbReference>
<sequence>MRLEDVGDDARHGNVARLHDETVSRHGDALAVEMHGRTLTHAEVGAAAARFAGGLRDLGLEPGDALLLYLPNCPQYLLASLGAFRAGVVVSPVNPQYRVRELSYQLDDADARAVVTPPALRETVTEALAETGREPVVVTVGGGTEAVDGGSGVPEGDVSFEAVAGEPVLIERDDDDVALLPYTSGTTGRPKGVELTHRNLRAQTFTYLTGALDDLPDEEVRSLIWLPLYHITGFIHTAWQPLIRGGALYLRSPANWDPDAAMELIEEAGITHFVGVTAMYVDLVNADTFGERDLRSLVQAAEGGAKMSVAVQREFEAVAGVEMAEGYGLTETSGATHSQQGSTYGPRRGTVGQPLRTTDCKLVDDDGEEVAVGEAGELLVRGPQVMRGYHDMPEATAAAFTETGYFRTGDVARRDPENYYEIVDRKKHVIVSAGYNVYPSEVEELLHEHDAVADAAVVGVPHERRNEVPIAYVVPRPGVEPGADVTAEDLKRYCLDAIAAYKHPRRVIFLDDLPRTASGKVQKFKLEGRDDAAAGDSGGI</sequence>
<dbReference type="GO" id="GO:0016878">
    <property type="term" value="F:acid-thiol ligase activity"/>
    <property type="evidence" value="ECO:0007669"/>
    <property type="project" value="UniProtKB-ARBA"/>
</dbReference>
<keyword evidence="7" id="KW-1185">Reference proteome</keyword>
<dbReference type="InterPro" id="IPR020845">
    <property type="entry name" value="AMP-binding_CS"/>
</dbReference>
<comment type="caution">
    <text evidence="6">The sequence shown here is derived from an EMBL/GenBank/DDBJ whole genome shotgun (WGS) entry which is preliminary data.</text>
</comment>
<reference evidence="6 7" key="1">
    <citation type="journal article" date="2019" name="Int. J. Syst. Evol. Microbiol.">
        <title>The Global Catalogue of Microorganisms (GCM) 10K type strain sequencing project: providing services to taxonomists for standard genome sequencing and annotation.</title>
        <authorList>
            <consortium name="The Broad Institute Genomics Platform"/>
            <consortium name="The Broad Institute Genome Sequencing Center for Infectious Disease"/>
            <person name="Wu L."/>
            <person name="Ma J."/>
        </authorList>
    </citation>
    <scope>NUCLEOTIDE SEQUENCE [LARGE SCALE GENOMIC DNA]</scope>
    <source>
        <strain evidence="6 7">PSR21</strain>
    </source>
</reference>
<dbReference type="InterPro" id="IPR000873">
    <property type="entry name" value="AMP-dep_synth/lig_dom"/>
</dbReference>
<accession>A0ABD6AH71</accession>
<proteinExistence type="inferred from homology"/>
<dbReference type="InterPro" id="IPR025110">
    <property type="entry name" value="AMP-bd_C"/>
</dbReference>
<dbReference type="EMBL" id="JBHTBF010000004">
    <property type="protein sequence ID" value="MFC7319213.1"/>
    <property type="molecule type" value="Genomic_DNA"/>
</dbReference>
<feature type="domain" description="AMP-binding enzyme C-terminal" evidence="5">
    <location>
        <begin position="441"/>
        <end position="520"/>
    </location>
</feature>
<protein>
    <submittedName>
        <fullName evidence="6">Class I adenylate-forming enzyme family protein</fullName>
    </submittedName>
</protein>
<name>A0ABD6AH71_9EURY</name>
<keyword evidence="2" id="KW-0436">Ligase</keyword>
<dbReference type="GeneID" id="79317949"/>
<evidence type="ECO:0000313" key="7">
    <source>
        <dbReference type="Proteomes" id="UP001596547"/>
    </source>
</evidence>
<dbReference type="FunFam" id="3.30.300.30:FF:000008">
    <property type="entry name" value="2,3-dihydroxybenzoate-AMP ligase"/>
    <property type="match status" value="1"/>
</dbReference>
<dbReference type="Proteomes" id="UP001596547">
    <property type="component" value="Unassembled WGS sequence"/>
</dbReference>
<evidence type="ECO:0000259" key="5">
    <source>
        <dbReference type="Pfam" id="PF13193"/>
    </source>
</evidence>
<evidence type="ECO:0000259" key="4">
    <source>
        <dbReference type="Pfam" id="PF00501"/>
    </source>
</evidence>
<dbReference type="Gene3D" id="3.30.300.30">
    <property type="match status" value="1"/>
</dbReference>
<dbReference type="SUPFAM" id="SSF56801">
    <property type="entry name" value="Acetyl-CoA synthetase-like"/>
    <property type="match status" value="1"/>
</dbReference>
<feature type="region of interest" description="Disordered" evidence="3">
    <location>
        <begin position="331"/>
        <end position="353"/>
    </location>
</feature>
<dbReference type="Pfam" id="PF13193">
    <property type="entry name" value="AMP-binding_C"/>
    <property type="match status" value="1"/>
</dbReference>
<feature type="domain" description="AMP-dependent synthetase/ligase" evidence="4">
    <location>
        <begin position="21"/>
        <end position="390"/>
    </location>
</feature>